<gene>
    <name evidence="1" type="ORF">ACOC_LOCUS13388</name>
</gene>
<organism evidence="3">
    <name type="scientific">Angiostrongylus costaricensis</name>
    <name type="common">Nematode worm</name>
    <dbReference type="NCBI Taxonomy" id="334426"/>
    <lineage>
        <taxon>Eukaryota</taxon>
        <taxon>Metazoa</taxon>
        <taxon>Ecdysozoa</taxon>
        <taxon>Nematoda</taxon>
        <taxon>Chromadorea</taxon>
        <taxon>Rhabditida</taxon>
        <taxon>Rhabditina</taxon>
        <taxon>Rhabditomorpha</taxon>
        <taxon>Strongyloidea</taxon>
        <taxon>Metastrongylidae</taxon>
        <taxon>Angiostrongylus</taxon>
    </lineage>
</organism>
<protein>
    <submittedName>
        <fullName evidence="3">PH domain-containing protein</fullName>
    </submittedName>
</protein>
<reference evidence="3" key="1">
    <citation type="submission" date="2017-02" db="UniProtKB">
        <authorList>
            <consortium name="WormBaseParasite"/>
        </authorList>
    </citation>
    <scope>IDENTIFICATION</scope>
</reference>
<evidence type="ECO:0000313" key="2">
    <source>
        <dbReference type="Proteomes" id="UP000267027"/>
    </source>
</evidence>
<evidence type="ECO:0000313" key="3">
    <source>
        <dbReference type="WBParaSite" id="ACOC_0001338701-mRNA-1"/>
    </source>
</evidence>
<accession>A0A0R3Q2T9</accession>
<evidence type="ECO:0000313" key="1">
    <source>
        <dbReference type="EMBL" id="VDM64973.1"/>
    </source>
</evidence>
<sequence length="103" mass="11501">MAVKYVNELVEALVRRRRGVYSKLKNSGLVLVSGGTLEWRMLEHRSDVFSVRLLGQPLSLLTLRGTTNLHSGVQTRFLQVGKVLYVATKGGFYEFDGNQATAM</sequence>
<dbReference type="EMBL" id="UYYA01005993">
    <property type="protein sequence ID" value="VDM64973.1"/>
    <property type="molecule type" value="Genomic_DNA"/>
</dbReference>
<dbReference type="Proteomes" id="UP000267027">
    <property type="component" value="Unassembled WGS sequence"/>
</dbReference>
<proteinExistence type="predicted"/>
<dbReference type="AlphaFoldDB" id="A0A0R3Q2T9"/>
<dbReference type="WBParaSite" id="ACOC_0001338701-mRNA-1">
    <property type="protein sequence ID" value="ACOC_0001338701-mRNA-1"/>
    <property type="gene ID" value="ACOC_0001338701"/>
</dbReference>
<reference evidence="1 2" key="2">
    <citation type="submission" date="2018-11" db="EMBL/GenBank/DDBJ databases">
        <authorList>
            <consortium name="Pathogen Informatics"/>
        </authorList>
    </citation>
    <scope>NUCLEOTIDE SEQUENCE [LARGE SCALE GENOMIC DNA]</scope>
    <source>
        <strain evidence="1 2">Costa Rica</strain>
    </source>
</reference>
<keyword evidence="2" id="KW-1185">Reference proteome</keyword>
<name>A0A0R3Q2T9_ANGCS</name>